<reference evidence="3" key="1">
    <citation type="journal article" date="2019" name="Int. J. Syst. Evol. Microbiol.">
        <title>The Global Catalogue of Microorganisms (GCM) 10K type strain sequencing project: providing services to taxonomists for standard genome sequencing and annotation.</title>
        <authorList>
            <consortium name="The Broad Institute Genomics Platform"/>
            <consortium name="The Broad Institute Genome Sequencing Center for Infectious Disease"/>
            <person name="Wu L."/>
            <person name="Ma J."/>
        </authorList>
    </citation>
    <scope>NUCLEOTIDE SEQUENCE [LARGE SCALE GENOMIC DNA]</scope>
    <source>
        <strain evidence="3">JCM 12607</strain>
    </source>
</reference>
<dbReference type="PANTHER" id="PTHR11236">
    <property type="entry name" value="AMINOBENZOATE/ANTHRANILATE SYNTHASE"/>
    <property type="match status" value="1"/>
</dbReference>
<evidence type="ECO:0000313" key="3">
    <source>
        <dbReference type="Proteomes" id="UP001596915"/>
    </source>
</evidence>
<name>A0ABW2X953_9ACTN</name>
<dbReference type="InterPro" id="IPR019999">
    <property type="entry name" value="Anth_synth_I-like"/>
</dbReference>
<dbReference type="PANTHER" id="PTHR11236:SF9">
    <property type="entry name" value="ANTHRANILATE SYNTHASE COMPONENT 1"/>
    <property type="match status" value="1"/>
</dbReference>
<comment type="caution">
    <text evidence="2">The sequence shown here is derived from an EMBL/GenBank/DDBJ whole genome shotgun (WGS) entry which is preliminary data.</text>
</comment>
<accession>A0ABW2X953</accession>
<dbReference type="SUPFAM" id="SSF56322">
    <property type="entry name" value="ADC synthase"/>
    <property type="match status" value="1"/>
</dbReference>
<keyword evidence="3" id="KW-1185">Reference proteome</keyword>
<dbReference type="InterPro" id="IPR005801">
    <property type="entry name" value="ADC_synthase"/>
</dbReference>
<organism evidence="2 3">
    <name type="scientific">Streptomyces sanglieri</name>
    <dbReference type="NCBI Taxonomy" id="193460"/>
    <lineage>
        <taxon>Bacteria</taxon>
        <taxon>Bacillati</taxon>
        <taxon>Actinomycetota</taxon>
        <taxon>Actinomycetes</taxon>
        <taxon>Kitasatosporales</taxon>
        <taxon>Streptomycetaceae</taxon>
        <taxon>Streptomyces</taxon>
    </lineage>
</organism>
<feature type="domain" description="Chorismate-utilising enzyme C-terminal" evidence="1">
    <location>
        <begin position="2"/>
        <end position="237"/>
    </location>
</feature>
<dbReference type="PRINTS" id="PR00095">
    <property type="entry name" value="ANTSNTHASEI"/>
</dbReference>
<proteinExistence type="predicted"/>
<evidence type="ECO:0000259" key="1">
    <source>
        <dbReference type="Pfam" id="PF00425"/>
    </source>
</evidence>
<protein>
    <submittedName>
        <fullName evidence="2">Anthranilate synthase component I family protein</fullName>
    </submittedName>
</protein>
<dbReference type="Gene3D" id="3.60.120.10">
    <property type="entry name" value="Anthranilate synthase"/>
    <property type="match status" value="1"/>
</dbReference>
<sequence>MYQIQIGHRIDVESGLEPFEVYRRLRGRNPSPYMYLVPRDGRTVIGASPEVLFRTEGGKVVMRPIAGTAPRSGDPGVDEARVARLVADEKERAEHVMLVDLCRNDVGRVCLPGTLEAHGLMTVETYSHVFHLVSTVEGTLAPEDDTWSVLRATFPAGTVTGAPKIRAMEIIEELESEPRGMYAGAVGLVDLRGWSQLALCIRTIVHDGRSGTYSTQSCAGIVADSSPGAEWRETLHKMGAAYWALTGEELLP</sequence>
<dbReference type="InterPro" id="IPR015890">
    <property type="entry name" value="Chorismate_C"/>
</dbReference>
<dbReference type="EMBL" id="JBHTGL010000008">
    <property type="protein sequence ID" value="MFD0629391.1"/>
    <property type="molecule type" value="Genomic_DNA"/>
</dbReference>
<gene>
    <name evidence="2" type="ORF">ACFQ2K_49095</name>
</gene>
<dbReference type="Pfam" id="PF00425">
    <property type="entry name" value="Chorismate_bind"/>
    <property type="match status" value="1"/>
</dbReference>
<evidence type="ECO:0000313" key="2">
    <source>
        <dbReference type="EMBL" id="MFD0629391.1"/>
    </source>
</evidence>
<dbReference type="Proteomes" id="UP001596915">
    <property type="component" value="Unassembled WGS sequence"/>
</dbReference>